<keyword evidence="6" id="KW-1185">Reference proteome</keyword>
<dbReference type="GeneID" id="40155118"/>
<reference evidence="4 8" key="6">
    <citation type="submission" date="2019-04" db="EMBL/GenBank/DDBJ databases">
        <title>Methylomes of two halophilic Archaea, Haloarcula marismortui and Haloferax mediterranei.</title>
        <authorList>
            <person name="DasSarma S."/>
            <person name="DasSarma P."/>
            <person name="DasSarma S."/>
            <person name="Fomenkov A."/>
            <person name="Vincze T."/>
            <person name="Anton B.P."/>
            <person name="Roberts R.J."/>
        </authorList>
    </citation>
    <scope>NUCLEOTIDE SEQUENCE [LARGE SCALE GENOMIC DNA]</scope>
    <source>
        <strain evidence="4">ATCC 33500</strain>
        <strain evidence="8">ATCC 33500 / DSM 1411 / JCM 8866 / NBRC 14739 / NCIMB 2177 / R-4</strain>
    </source>
</reference>
<dbReference type="OrthoDB" id="210591at2157"/>
<evidence type="ECO:0000313" key="2">
    <source>
        <dbReference type="EMBL" id="AHZ23053.1"/>
    </source>
</evidence>
<protein>
    <submittedName>
        <fullName evidence="2">Acetoacetate decarboxylase</fullName>
    </submittedName>
</protein>
<dbReference type="EMBL" id="CP039139">
    <property type="protein sequence ID" value="QCQ74082.1"/>
    <property type="molecule type" value="Genomic_DNA"/>
</dbReference>
<evidence type="ECO:0000313" key="5">
    <source>
        <dbReference type="Proteomes" id="UP000006469"/>
    </source>
</evidence>
<dbReference type="HOGENOM" id="CLU_606369_0_0_2"/>
<dbReference type="PaxDb" id="523841-HFX_1971"/>
<accession>I3R604</accession>
<organism evidence="1 5">
    <name type="scientific">Haloferax mediterranei (strain ATCC 33500 / DSM 1411 / JCM 8866 / NBRC 14739 / NCIMB 2177 / R-4)</name>
    <name type="common">Halobacterium mediterranei</name>
    <dbReference type="NCBI Taxonomy" id="523841"/>
    <lineage>
        <taxon>Archaea</taxon>
        <taxon>Methanobacteriati</taxon>
        <taxon>Methanobacteriota</taxon>
        <taxon>Stenosarchaea group</taxon>
        <taxon>Halobacteria</taxon>
        <taxon>Halobacteriales</taxon>
        <taxon>Haloferacaceae</taxon>
        <taxon>Haloferax</taxon>
    </lineage>
</organism>
<dbReference type="EMBL" id="CP007551">
    <property type="protein sequence ID" value="AHZ23053.1"/>
    <property type="molecule type" value="Genomic_DNA"/>
</dbReference>
<name>I3R604_HALMT</name>
<evidence type="ECO:0000313" key="8">
    <source>
        <dbReference type="Proteomes" id="UP000299011"/>
    </source>
</evidence>
<dbReference type="EMBL" id="CP001868">
    <property type="protein sequence ID" value="AFK19664.1"/>
    <property type="molecule type" value="Genomic_DNA"/>
</dbReference>
<reference evidence="1 5" key="2">
    <citation type="journal article" date="2012" name="J. Bacteriol.">
        <title>Complete genome sequence of the metabolically versatile halophilic archaeon Haloferax mediterranei, a poly(3-hydroxybutyrate-co-3-hydroxyvalerate) producer.</title>
        <authorList>
            <person name="Han J."/>
            <person name="Zhang F."/>
            <person name="Hou J."/>
            <person name="Liu X."/>
            <person name="Li M."/>
            <person name="Liu H."/>
            <person name="Cai L."/>
            <person name="Zhang B."/>
            <person name="Chen Y."/>
            <person name="Zhou J."/>
            <person name="Hu S."/>
            <person name="Xiang H."/>
        </authorList>
    </citation>
    <scope>NUCLEOTIDE SEQUENCE [LARGE SCALE GENOMIC DNA]</scope>
    <source>
        <strain evidence="5">ATCC 33500 / DSM 1411 / JCM 8866 / NBRC 14739 / NCIMB 2177 / R-4</strain>
        <strain evidence="1">CGMCC 1.2087</strain>
    </source>
</reference>
<reference evidence="3 6" key="3">
    <citation type="journal article" date="2014" name="PLoS Genet.">
        <title>Phylogenetically driven sequencing of extremely halophilic archaea reveals strategies for static and dynamic osmo-response.</title>
        <authorList>
            <person name="Becker E.A."/>
            <person name="Seitzer P.M."/>
            <person name="Tritt A."/>
            <person name="Larsen D."/>
            <person name="Krusor M."/>
            <person name="Yao A.I."/>
            <person name="Wu D."/>
            <person name="Madern D."/>
            <person name="Eisen J.A."/>
            <person name="Darling A.E."/>
            <person name="Facciotti M.T."/>
        </authorList>
    </citation>
    <scope>NUCLEOTIDE SEQUENCE [LARGE SCALE GENOMIC DNA]</scope>
    <source>
        <strain evidence="3">ATCC 33500</strain>
        <strain evidence="6">ATCC 33500 / DSM 1411 / JCM 8866 / NBRC 14739 / NCIMB 2177 / R-4</strain>
    </source>
</reference>
<proteinExistence type="predicted"/>
<dbReference type="RefSeq" id="WP_004059309.1">
    <property type="nucleotide sequence ID" value="NC_017941.2"/>
</dbReference>
<evidence type="ECO:0000313" key="7">
    <source>
        <dbReference type="Proteomes" id="UP000027075"/>
    </source>
</evidence>
<dbReference type="AlphaFoldDB" id="I3R604"/>
<dbReference type="eggNOG" id="arCOG02903">
    <property type="taxonomic scope" value="Archaea"/>
</dbReference>
<reference evidence="1" key="1">
    <citation type="journal article" date="2012" name="Appl. Environ. Microbiol.">
        <title>Identification of the haloarchaeal phasin (PhaP) that functions in polyhydroxyalkanoate accumulation and granule formation in Haloferax mediterranei.</title>
        <authorList>
            <person name="Cai S."/>
            <person name="Cai L."/>
            <person name="Liu H."/>
            <person name="Liu X."/>
            <person name="Han J."/>
            <person name="Zhou J."/>
            <person name="Xiang H."/>
        </authorList>
    </citation>
    <scope>NUCLEOTIDE SEQUENCE</scope>
    <source>
        <strain evidence="1">CGMCC 1.2087</strain>
    </source>
</reference>
<dbReference type="Proteomes" id="UP000027075">
    <property type="component" value="Chromosome"/>
</dbReference>
<dbReference type="Proteomes" id="UP000011603">
    <property type="component" value="Unassembled WGS sequence"/>
</dbReference>
<reference evidence="1" key="5">
    <citation type="submission" date="2014-05" db="EMBL/GenBank/DDBJ databases">
        <authorList>
            <person name="Wang L."/>
            <person name="Yang H."/>
            <person name="Xiang H."/>
        </authorList>
    </citation>
    <scope>NUCLEOTIDE SEQUENCE</scope>
    <source>
        <strain evidence="1">CGMCC 1.2087</strain>
    </source>
</reference>
<dbReference type="SUPFAM" id="SSF51126">
    <property type="entry name" value="Pectin lyase-like"/>
    <property type="match status" value="1"/>
</dbReference>
<gene>
    <name evidence="1" type="ordered locus">HFX_1971</name>
    <name evidence="2" type="ORF">BM92_10585</name>
    <name evidence="3" type="ORF">C439_11633</name>
    <name evidence="4" type="ORF">E6P09_01835</name>
</gene>
<dbReference type="Proteomes" id="UP000006469">
    <property type="component" value="Chromosome"/>
</dbReference>
<evidence type="ECO:0000313" key="6">
    <source>
        <dbReference type="Proteomes" id="UP000011603"/>
    </source>
</evidence>
<dbReference type="Proteomes" id="UP000299011">
    <property type="component" value="Chromosome"/>
</dbReference>
<reference evidence="2 7" key="4">
    <citation type="submission" date="2014-04" db="EMBL/GenBank/DDBJ databases">
        <title>Transcriptional profiles of Haloferax mediterranei on the basis of nitrogen availability.</title>
        <authorList>
            <person name="Bautista V."/>
        </authorList>
    </citation>
    <scope>NUCLEOTIDE SEQUENCE [LARGE SCALE GENOMIC DNA]</scope>
    <source>
        <strain evidence="2">ATCC 33500</strain>
        <strain evidence="7">ATCC 33500 / DSM 1411 / JCM 8866 / NBRC 14739 / NCIMB 2177 / R-4</strain>
    </source>
</reference>
<sequence length="451" mass="47888">MTDIELKNEGGQIVAYDKDTGNKVAVPVEELTTESAYVGGVTMYVRSTGDDANDGLSADNPKQTINAAIADAPIHGDRTTRLTIDIGSDTISDTATDLVELREASVPFLHIVGATDGSGNPAGVLDASGNKYGVDAWGPMLVTLENVVLKNADNRNLLLRNLVYCKTINCDVIDGGFRNAGVGQNSVLRIDAASKWDITGTTGADNNIELINSMLECEGEIVGTGGGNSVIKAKQESVVLAFSNSLYDANGDNEPCIVVTDSSDLKIGKNTTFQNAYAIARGRRGCTIKTVDYSTVAQNSLTHDIDAPGLSIITDETTSETVTTLPKMSSDPTTFIKAGPANGRLYYNLSTEFPRFYSDTRSEWEELVGGQVVNEGTVTVSAGSSTVVTVDTGPTEPVLPVWSFATEPAAAVDVRHEMRYGGGETRVAFIEQTANASVELTFKIYKVPRSA</sequence>
<evidence type="ECO:0000313" key="3">
    <source>
        <dbReference type="EMBL" id="ELZ99984.1"/>
    </source>
</evidence>
<dbReference type="KEGG" id="hme:HFX_1971"/>
<dbReference type="InterPro" id="IPR011050">
    <property type="entry name" value="Pectin_lyase_fold/virulence"/>
</dbReference>
<dbReference type="PATRIC" id="fig|523841.21.peg.2350"/>
<evidence type="ECO:0000313" key="1">
    <source>
        <dbReference type="EMBL" id="AFK19664.1"/>
    </source>
</evidence>
<dbReference type="STRING" id="523841.HFX_1971"/>
<dbReference type="EMBL" id="AOLO01000009">
    <property type="protein sequence ID" value="ELZ99984.1"/>
    <property type="molecule type" value="Genomic_DNA"/>
</dbReference>
<evidence type="ECO:0000313" key="4">
    <source>
        <dbReference type="EMBL" id="QCQ74082.1"/>
    </source>
</evidence>